<evidence type="ECO:0008006" key="5">
    <source>
        <dbReference type="Google" id="ProtNLM"/>
    </source>
</evidence>
<dbReference type="OrthoDB" id="9796962at2"/>
<dbReference type="Proteomes" id="UP000320593">
    <property type="component" value="Unassembled WGS sequence"/>
</dbReference>
<dbReference type="Pfam" id="PF04314">
    <property type="entry name" value="PCuAC"/>
    <property type="match status" value="1"/>
</dbReference>
<accession>A0A562SU87</accession>
<feature type="region of interest" description="Disordered" evidence="1">
    <location>
        <begin position="153"/>
        <end position="175"/>
    </location>
</feature>
<proteinExistence type="predicted"/>
<dbReference type="InterPro" id="IPR058248">
    <property type="entry name" value="Lxx211020-like"/>
</dbReference>
<gene>
    <name evidence="3" type="ORF">JM93_02910</name>
</gene>
<dbReference type="InterPro" id="IPR007410">
    <property type="entry name" value="LpqE-like"/>
</dbReference>
<dbReference type="Gene3D" id="2.60.40.1890">
    <property type="entry name" value="PCu(A)C copper chaperone"/>
    <property type="match status" value="1"/>
</dbReference>
<dbReference type="PANTHER" id="PTHR36302">
    <property type="entry name" value="BLR7088 PROTEIN"/>
    <property type="match status" value="1"/>
</dbReference>
<dbReference type="RefSeq" id="WP_145344504.1">
    <property type="nucleotide sequence ID" value="NZ_SMLY01000061.1"/>
</dbReference>
<dbReference type="EMBL" id="VLLF01000007">
    <property type="protein sequence ID" value="TWI84578.1"/>
    <property type="molecule type" value="Genomic_DNA"/>
</dbReference>
<keyword evidence="4" id="KW-1185">Reference proteome</keyword>
<reference evidence="3 4" key="1">
    <citation type="submission" date="2019-07" db="EMBL/GenBank/DDBJ databases">
        <title>Genomic Encyclopedia of Archaeal and Bacterial Type Strains, Phase II (KMG-II): from individual species to whole genera.</title>
        <authorList>
            <person name="Goeker M."/>
        </authorList>
    </citation>
    <scope>NUCLEOTIDE SEQUENCE [LARGE SCALE GENOMIC DNA]</scope>
    <source>
        <strain evidence="3 4">ATCC BAA-252</strain>
    </source>
</reference>
<evidence type="ECO:0000256" key="1">
    <source>
        <dbReference type="SAM" id="MobiDB-lite"/>
    </source>
</evidence>
<protein>
    <recommendedName>
        <fullName evidence="5">Copper(I)-binding protein</fullName>
    </recommendedName>
</protein>
<organism evidence="3 4">
    <name type="scientific">Roseibium hamelinense</name>
    <dbReference type="NCBI Taxonomy" id="150831"/>
    <lineage>
        <taxon>Bacteria</taxon>
        <taxon>Pseudomonadati</taxon>
        <taxon>Pseudomonadota</taxon>
        <taxon>Alphaproteobacteria</taxon>
        <taxon>Hyphomicrobiales</taxon>
        <taxon>Stappiaceae</taxon>
        <taxon>Roseibium</taxon>
    </lineage>
</organism>
<evidence type="ECO:0000313" key="4">
    <source>
        <dbReference type="Proteomes" id="UP000320593"/>
    </source>
</evidence>
<evidence type="ECO:0000256" key="2">
    <source>
        <dbReference type="SAM" id="SignalP"/>
    </source>
</evidence>
<keyword evidence="2" id="KW-0732">Signal</keyword>
<name>A0A562SU87_9HYPH</name>
<evidence type="ECO:0000313" key="3">
    <source>
        <dbReference type="EMBL" id="TWI84578.1"/>
    </source>
</evidence>
<comment type="caution">
    <text evidence="3">The sequence shown here is derived from an EMBL/GenBank/DDBJ whole genome shotgun (WGS) entry which is preliminary data.</text>
</comment>
<sequence length="175" mass="18296">MIFLKAMAAGAALLAAATTASADQIKHGDLIIENTWTRATPPRAKAGGGFITITNNGSKEDRLVAATSPVSPRVELHEMAVNDGVMQMRELADGITIPAGETISLEPGGLHIMFMGIGEGFKQGSQVPVTLSFEHGGDIEVNLSVAKIGAKNMEHGSMDHGDHSGHEDHSGHGHN</sequence>
<feature type="chain" id="PRO_5022230309" description="Copper(I)-binding protein" evidence="2">
    <location>
        <begin position="23"/>
        <end position="175"/>
    </location>
</feature>
<dbReference type="PANTHER" id="PTHR36302:SF1">
    <property type="entry name" value="COPPER CHAPERONE PCU(A)C"/>
    <property type="match status" value="1"/>
</dbReference>
<feature type="signal peptide" evidence="2">
    <location>
        <begin position="1"/>
        <end position="22"/>
    </location>
</feature>
<dbReference type="SUPFAM" id="SSF110087">
    <property type="entry name" value="DR1885-like metal-binding protein"/>
    <property type="match status" value="1"/>
</dbReference>
<dbReference type="AlphaFoldDB" id="A0A562SU87"/>
<dbReference type="InterPro" id="IPR036182">
    <property type="entry name" value="PCuAC_sf"/>
</dbReference>